<dbReference type="InterPro" id="IPR000524">
    <property type="entry name" value="Tscrpt_reg_HTH_GntR"/>
</dbReference>
<evidence type="ECO:0000256" key="3">
    <source>
        <dbReference type="ARBA" id="ARBA00023163"/>
    </source>
</evidence>
<dbReference type="Gene3D" id="1.10.10.10">
    <property type="entry name" value="Winged helix-like DNA-binding domain superfamily/Winged helix DNA-binding domain"/>
    <property type="match status" value="1"/>
</dbReference>
<dbReference type="SUPFAM" id="SSF46785">
    <property type="entry name" value="Winged helix' DNA-binding domain"/>
    <property type="match status" value="1"/>
</dbReference>
<protein>
    <submittedName>
        <fullName evidence="5">GntR family transcriptional regulator</fullName>
    </submittedName>
</protein>
<dbReference type="InterPro" id="IPR050679">
    <property type="entry name" value="Bact_HTH_transcr_reg"/>
</dbReference>
<reference evidence="6" key="1">
    <citation type="journal article" date="2019" name="Int. J. Syst. Evol. Microbiol.">
        <title>The Global Catalogue of Microorganisms (GCM) 10K type strain sequencing project: providing services to taxonomists for standard genome sequencing and annotation.</title>
        <authorList>
            <consortium name="The Broad Institute Genomics Platform"/>
            <consortium name="The Broad Institute Genome Sequencing Center for Infectious Disease"/>
            <person name="Wu L."/>
            <person name="Ma J."/>
        </authorList>
    </citation>
    <scope>NUCLEOTIDE SEQUENCE [LARGE SCALE GENOMIC DNA]</scope>
    <source>
        <strain evidence="6">TBRC 7912</strain>
    </source>
</reference>
<evidence type="ECO:0000313" key="6">
    <source>
        <dbReference type="Proteomes" id="UP001595698"/>
    </source>
</evidence>
<accession>A0ABV8FGR0</accession>
<feature type="domain" description="HTH gntR-type" evidence="4">
    <location>
        <begin position="7"/>
        <end position="75"/>
    </location>
</feature>
<comment type="caution">
    <text evidence="5">The sequence shown here is derived from an EMBL/GenBank/DDBJ whole genome shotgun (WGS) entry which is preliminary data.</text>
</comment>
<evidence type="ECO:0000256" key="2">
    <source>
        <dbReference type="ARBA" id="ARBA00023125"/>
    </source>
</evidence>
<dbReference type="SMART" id="SM00345">
    <property type="entry name" value="HTH_GNTR"/>
    <property type="match status" value="1"/>
</dbReference>
<gene>
    <name evidence="5" type="ORF">ACFOYY_42465</name>
</gene>
<dbReference type="SUPFAM" id="SSF64288">
    <property type="entry name" value="Chorismate lyase-like"/>
    <property type="match status" value="1"/>
</dbReference>
<dbReference type="PROSITE" id="PS50949">
    <property type="entry name" value="HTH_GNTR"/>
    <property type="match status" value="1"/>
</dbReference>
<dbReference type="Pfam" id="PF07702">
    <property type="entry name" value="UTRA"/>
    <property type="match status" value="1"/>
</dbReference>
<dbReference type="InterPro" id="IPR011663">
    <property type="entry name" value="UTRA"/>
</dbReference>
<evidence type="ECO:0000313" key="5">
    <source>
        <dbReference type="EMBL" id="MFC3986855.1"/>
    </source>
</evidence>
<proteinExistence type="predicted"/>
<keyword evidence="6" id="KW-1185">Reference proteome</keyword>
<evidence type="ECO:0000259" key="4">
    <source>
        <dbReference type="PROSITE" id="PS50949"/>
    </source>
</evidence>
<dbReference type="InterPro" id="IPR036388">
    <property type="entry name" value="WH-like_DNA-bd_sf"/>
</dbReference>
<dbReference type="InterPro" id="IPR036390">
    <property type="entry name" value="WH_DNA-bd_sf"/>
</dbReference>
<name>A0ABV8FGR0_9ACTN</name>
<dbReference type="EMBL" id="JBHSBC010000076">
    <property type="protein sequence ID" value="MFC3986855.1"/>
    <property type="molecule type" value="Genomic_DNA"/>
</dbReference>
<dbReference type="Pfam" id="PF00392">
    <property type="entry name" value="GntR"/>
    <property type="match status" value="1"/>
</dbReference>
<dbReference type="Gene3D" id="3.40.1410.10">
    <property type="entry name" value="Chorismate lyase-like"/>
    <property type="match status" value="1"/>
</dbReference>
<dbReference type="CDD" id="cd07377">
    <property type="entry name" value="WHTH_GntR"/>
    <property type="match status" value="1"/>
</dbReference>
<dbReference type="InterPro" id="IPR028978">
    <property type="entry name" value="Chorismate_lyase_/UTRA_dom_sf"/>
</dbReference>
<evidence type="ECO:0000256" key="1">
    <source>
        <dbReference type="ARBA" id="ARBA00023015"/>
    </source>
</evidence>
<dbReference type="Proteomes" id="UP001595698">
    <property type="component" value="Unassembled WGS sequence"/>
</dbReference>
<keyword evidence="1" id="KW-0805">Transcription regulation</keyword>
<dbReference type="PANTHER" id="PTHR44846">
    <property type="entry name" value="MANNOSYL-D-GLYCERATE TRANSPORT/METABOLISM SYSTEM REPRESSOR MNGR-RELATED"/>
    <property type="match status" value="1"/>
</dbReference>
<dbReference type="PANTHER" id="PTHR44846:SF17">
    <property type="entry name" value="GNTR-FAMILY TRANSCRIPTIONAL REGULATOR"/>
    <property type="match status" value="1"/>
</dbReference>
<dbReference type="RefSeq" id="WP_386197199.1">
    <property type="nucleotide sequence ID" value="NZ_JBHSBC010000076.1"/>
</dbReference>
<dbReference type="SMART" id="SM00866">
    <property type="entry name" value="UTRA"/>
    <property type="match status" value="1"/>
</dbReference>
<keyword evidence="2" id="KW-0238">DNA-binding</keyword>
<keyword evidence="3" id="KW-0804">Transcription</keyword>
<sequence>MAKQDERPRHVQIAADLRAQIMAGALAPGEKIPSTRVLMQQYGASGTAVANAVGILKAEGWLLGQQGKGVTVRNTQMVIVDVGAYFEPTRGGYSYKLLKVEECDPQRDVADMLGLQLGERAVLRQRLMLRGDIPVELCWSYYPASIAVGTALAGRSKIRGGAPAVLAELGLPEREFTDCISSRVPTPEEVEHLDIPDGVSVLEQFRVIYSDDDRPVEVSLIVKPGHLYKLKYRQAISEKNG</sequence>
<organism evidence="5 6">
    <name type="scientific">Streptosporangium jomthongense</name>
    <dbReference type="NCBI Taxonomy" id="1193683"/>
    <lineage>
        <taxon>Bacteria</taxon>
        <taxon>Bacillati</taxon>
        <taxon>Actinomycetota</taxon>
        <taxon>Actinomycetes</taxon>
        <taxon>Streptosporangiales</taxon>
        <taxon>Streptosporangiaceae</taxon>
        <taxon>Streptosporangium</taxon>
    </lineage>
</organism>